<dbReference type="InterPro" id="IPR003777">
    <property type="entry name" value="XdhC_CoxI"/>
</dbReference>
<dbReference type="AlphaFoldDB" id="A0A7W9SIT2"/>
<organism evidence="3 4">
    <name type="scientific">Oribacterium sinus</name>
    <dbReference type="NCBI Taxonomy" id="237576"/>
    <lineage>
        <taxon>Bacteria</taxon>
        <taxon>Bacillati</taxon>
        <taxon>Bacillota</taxon>
        <taxon>Clostridia</taxon>
        <taxon>Lachnospirales</taxon>
        <taxon>Lachnospiraceae</taxon>
        <taxon>Oribacterium</taxon>
    </lineage>
</organism>
<dbReference type="SUPFAM" id="SSF51735">
    <property type="entry name" value="NAD(P)-binding Rossmann-fold domains"/>
    <property type="match status" value="1"/>
</dbReference>
<protein>
    <submittedName>
        <fullName evidence="3">Xanthine dehydrogenase accessory factor</fullName>
    </submittedName>
</protein>
<sequence length="345" mass="37688">MEKARKEIIREIAGLNSSEENVLFHSLAEGSLGELALFSSGKCLSHSPKFPFFASEKDREECFWVNRKEGIFSLGEGKFFAETLASEKKLIICGAGHVAIATIRLGKMLGFSVTCIEDRPLFAKEAEKAGADRVICEDFAKALDSLEGDRDSYFVILTRGHVHDQICLQRILEKPKAYMGMMGSRRRVAMIKKNLLEEGFSQELLDSLHSPIGLKIGAESPEEIALSVMAEIVGVKSAGKNTIGYSEEILDAVEKEEKLVLATIIERKGSAPRSVGTKMSINPLGEITGTIGGGCAEAEVIQKSRELFLENAPEGLLYHVDLTDDAAAEEGMVCGGILEILLERY</sequence>
<dbReference type="GeneID" id="85015704"/>
<dbReference type="RefSeq" id="WP_183684693.1">
    <property type="nucleotide sequence ID" value="NZ_JACHHH010000013.1"/>
</dbReference>
<evidence type="ECO:0000313" key="4">
    <source>
        <dbReference type="Proteomes" id="UP000522163"/>
    </source>
</evidence>
<evidence type="ECO:0000259" key="1">
    <source>
        <dbReference type="Pfam" id="PF02625"/>
    </source>
</evidence>
<evidence type="ECO:0000313" key="3">
    <source>
        <dbReference type="EMBL" id="MBB6042196.1"/>
    </source>
</evidence>
<feature type="domain" description="XdhC Rossmann" evidence="2">
    <location>
        <begin position="90"/>
        <end position="232"/>
    </location>
</feature>
<dbReference type="EMBL" id="JACHHH010000013">
    <property type="protein sequence ID" value="MBB6042196.1"/>
    <property type="molecule type" value="Genomic_DNA"/>
</dbReference>
<dbReference type="InterPro" id="IPR027051">
    <property type="entry name" value="XdhC_Rossmann_dom"/>
</dbReference>
<evidence type="ECO:0000259" key="2">
    <source>
        <dbReference type="Pfam" id="PF13478"/>
    </source>
</evidence>
<dbReference type="PANTHER" id="PTHR30388:SF6">
    <property type="entry name" value="XANTHINE DEHYDROGENASE SUBUNIT A-RELATED"/>
    <property type="match status" value="1"/>
</dbReference>
<name>A0A7W9SIT2_9FIRM</name>
<proteinExistence type="predicted"/>
<dbReference type="PANTHER" id="PTHR30388">
    <property type="entry name" value="ALDEHYDE OXIDOREDUCTASE MOLYBDENUM COFACTOR ASSEMBLY PROTEIN"/>
    <property type="match status" value="1"/>
</dbReference>
<gene>
    <name evidence="3" type="ORF">HNQ46_002192</name>
</gene>
<dbReference type="Proteomes" id="UP000522163">
    <property type="component" value="Unassembled WGS sequence"/>
</dbReference>
<dbReference type="InterPro" id="IPR036291">
    <property type="entry name" value="NAD(P)-bd_dom_sf"/>
</dbReference>
<dbReference type="Gene3D" id="3.40.50.720">
    <property type="entry name" value="NAD(P)-binding Rossmann-like Domain"/>
    <property type="match status" value="1"/>
</dbReference>
<dbReference type="InterPro" id="IPR052698">
    <property type="entry name" value="MoCofactor_Util/Proc"/>
</dbReference>
<feature type="domain" description="XdhC- CoxI" evidence="1">
    <location>
        <begin position="253"/>
        <end position="314"/>
    </location>
</feature>
<accession>A0A7W9SIT2</accession>
<dbReference type="Pfam" id="PF02625">
    <property type="entry name" value="XdhC_CoxI"/>
    <property type="match status" value="1"/>
</dbReference>
<dbReference type="Pfam" id="PF13478">
    <property type="entry name" value="XdhC_C"/>
    <property type="match status" value="1"/>
</dbReference>
<reference evidence="3 4" key="1">
    <citation type="submission" date="2020-08" db="EMBL/GenBank/DDBJ databases">
        <title>Genomic Encyclopedia of Type Strains, Phase IV (KMG-IV): sequencing the most valuable type-strain genomes for metagenomic binning, comparative biology and taxonomic classification.</title>
        <authorList>
            <person name="Goeker M."/>
        </authorList>
    </citation>
    <scope>NUCLEOTIDE SEQUENCE [LARGE SCALE GENOMIC DNA]</scope>
    <source>
        <strain evidence="3 4">DSM 17245</strain>
    </source>
</reference>
<comment type="caution">
    <text evidence="3">The sequence shown here is derived from an EMBL/GenBank/DDBJ whole genome shotgun (WGS) entry which is preliminary data.</text>
</comment>